<gene>
    <name evidence="2" type="ORF">LDC_3102</name>
</gene>
<evidence type="ECO:0000256" key="1">
    <source>
        <dbReference type="SAM" id="MobiDB-lite"/>
    </source>
</evidence>
<comment type="caution">
    <text evidence="2">The sequence shown here is derived from an EMBL/GenBank/DDBJ whole genome shotgun (WGS) entry which is preliminary data.</text>
</comment>
<feature type="non-terminal residue" evidence="2">
    <location>
        <position position="53"/>
    </location>
</feature>
<accession>D9PNG9</accession>
<name>D9PNG9_9ZZZZ</name>
<evidence type="ECO:0000313" key="2">
    <source>
        <dbReference type="EMBL" id="EFK94897.1"/>
    </source>
</evidence>
<sequence>MSSTPPQPPAASPEVQASPPPPVDVVGTGCTCLSWVAEHHGLDFSAAELRRGL</sequence>
<feature type="region of interest" description="Disordered" evidence="1">
    <location>
        <begin position="1"/>
        <end position="23"/>
    </location>
</feature>
<dbReference type="AlphaFoldDB" id="D9PNG9"/>
<reference evidence="2" key="2">
    <citation type="journal article" date="2011" name="Microb. Ecol.">
        <title>Taxonomic and Functional Metagenomic Profiling of the Microbial Community in the Anoxic Sediment of a Sub-saline Shallow Lake (Laguna de Carrizo, Central Spain).</title>
        <authorList>
            <person name="Ferrer M."/>
            <person name="Guazzaroni M.E."/>
            <person name="Richter M."/>
            <person name="Garcia-Salamanca A."/>
            <person name="Yarza P."/>
            <person name="Suarez-Suarez A."/>
            <person name="Solano J."/>
            <person name="Alcaide M."/>
            <person name="van Dillewijn P."/>
            <person name="Molina-Henares M.A."/>
            <person name="Lopez-Cortes N."/>
            <person name="Al-Ramahi Y."/>
            <person name="Guerrero C."/>
            <person name="Acosta A."/>
            <person name="de Eugenio L.I."/>
            <person name="Martinez V."/>
            <person name="Marques S."/>
            <person name="Rojo F."/>
            <person name="Santero E."/>
            <person name="Genilloud O."/>
            <person name="Perez-Perez J."/>
            <person name="Rossello-Mora R."/>
            <person name="Ramos J.L."/>
        </authorList>
    </citation>
    <scope>NUCLEOTIDE SEQUENCE</scope>
</reference>
<feature type="compositionally biased region" description="Pro residues" evidence="1">
    <location>
        <begin position="1"/>
        <end position="11"/>
    </location>
</feature>
<dbReference type="EMBL" id="ADZX01000961">
    <property type="protein sequence ID" value="EFK94897.1"/>
    <property type="molecule type" value="Genomic_DNA"/>
</dbReference>
<proteinExistence type="predicted"/>
<reference evidence="2" key="1">
    <citation type="submission" date="2010-07" db="EMBL/GenBank/DDBJ databases">
        <authorList>
            <consortium name="CONSOLIDER consortium CSD2007-00005"/>
            <person name="Guazzaroni M.-E."/>
            <person name="Richter M."/>
            <person name="Garcia-Salamanca A."/>
            <person name="Yarza P."/>
            <person name="Ferrer M."/>
        </authorList>
    </citation>
    <scope>NUCLEOTIDE SEQUENCE</scope>
</reference>
<organism evidence="2">
    <name type="scientific">sediment metagenome</name>
    <dbReference type="NCBI Taxonomy" id="749907"/>
    <lineage>
        <taxon>unclassified sequences</taxon>
        <taxon>metagenomes</taxon>
        <taxon>ecological metagenomes</taxon>
    </lineage>
</organism>
<protein>
    <submittedName>
        <fullName evidence="2">Uncharacterized protein</fullName>
    </submittedName>
</protein>